<protein>
    <submittedName>
        <fullName evidence="2">Uncharacterized protein</fullName>
    </submittedName>
</protein>
<name>Q4GYD4_TRYB2</name>
<evidence type="ECO:0000313" key="2">
    <source>
        <dbReference type="EMBL" id="CAJ16650.1"/>
    </source>
</evidence>
<reference evidence="2 3" key="1">
    <citation type="journal article" date="2003" name="Nucleic Acids Res.">
        <title>The DNA sequence of chromosome I of an African trypanosome: gene content, chromosome organisation, recombination and polymorphism.</title>
        <authorList>
            <person name="Hall N."/>
            <person name="Berriman M."/>
            <person name="Lennard N.J."/>
            <person name="Harris B.R."/>
            <person name="Hertz-Fowler C."/>
            <person name="Bart-Delabesse E.N."/>
            <person name="Gerrare C.S."/>
            <person name="Atkin R.J."/>
            <person name="Barron A.J."/>
            <person name="Bowman S."/>
            <person name="Bray-Allen S.P."/>
            <person name="Bringaud F."/>
            <person name="Clark L.N."/>
            <person name="Corton C.H."/>
            <person name="Cronin A."/>
            <person name="Davies R."/>
            <person name="Doggett J."/>
            <person name="Fraser A."/>
            <person name="Gruter E."/>
            <person name="Hall S."/>
            <person name="Harper A.D."/>
            <person name="Kay M.P."/>
            <person name="Leech V."/>
            <person name="Mayes R."/>
            <person name="Price C."/>
            <person name="Quail M.A."/>
            <person name="Rabbinowitch E."/>
            <person name="Reitter C."/>
            <person name="Rutherford K."/>
            <person name="Sasse J."/>
            <person name="Sharp S."/>
            <person name="Shownkeen R."/>
            <person name="Macleod A."/>
            <person name="Taylor S."/>
            <person name="Tweedie A."/>
            <person name="Turner C.M.R."/>
            <person name="Tait A."/>
            <person name="Gull K."/>
            <person name="Barrell B."/>
            <person name="Melville S.E."/>
        </authorList>
    </citation>
    <scope>NUCLEOTIDE SEQUENCE [LARGE SCALE GENOMIC DNA]</scope>
    <source>
        <strain evidence="2 3">927/4 GUTat10.1</strain>
    </source>
</reference>
<feature type="transmembrane region" description="Helical" evidence="1">
    <location>
        <begin position="130"/>
        <end position="150"/>
    </location>
</feature>
<sequence length="211" mass="24177">MCVCVCVPPFRFCVKPFELFGRVRQTFRSLIPSVFVIPFSFFFFGGGPVRVCVYAKSHWFSLGLIFFSFFPSVPFFSFWFIVLYLCVCVCLLQTYACVSLSLSLCGLCVSVFNMYFFFTPLFVHLRVNSVFYLSFFHFLTSFLSPSPCPFSCIHARGIKCTHVHICTNNDNTKTNDVVGLVPTSSSPRTFSKNQRLKRLCGFSAREWEGKL</sequence>
<evidence type="ECO:0000313" key="3">
    <source>
        <dbReference type="Proteomes" id="UP000008524"/>
    </source>
</evidence>
<proteinExistence type="predicted"/>
<keyword evidence="1" id="KW-0472">Membrane</keyword>
<reference evidence="3" key="2">
    <citation type="journal article" date="2005" name="Science">
        <title>The genome of the African trypanosome Trypanosoma brucei.</title>
        <authorList>
            <person name="Berriman M."/>
            <person name="Ghedin E."/>
            <person name="Hertz-Fowler C."/>
            <person name="Blandin G."/>
            <person name="Renauld H."/>
            <person name="Bartholomeu D.C."/>
            <person name="Lennard N.J."/>
            <person name="Caler E."/>
            <person name="Hamlin N.E."/>
            <person name="Haas B."/>
            <person name="Bohme U."/>
            <person name="Hannick L."/>
            <person name="Aslett M.A."/>
            <person name="Shallom J."/>
            <person name="Marcello L."/>
            <person name="Hou L."/>
            <person name="Wickstead B."/>
            <person name="Alsmark U.C."/>
            <person name="Arrowsmith C."/>
            <person name="Atkin R.J."/>
            <person name="Barron A.J."/>
            <person name="Bringaud F."/>
            <person name="Brooks K."/>
            <person name="Carrington M."/>
            <person name="Cherevach I."/>
            <person name="Chillingworth T.J."/>
            <person name="Churcher C."/>
            <person name="Clark L.N."/>
            <person name="Corton C.H."/>
            <person name="Cronin A."/>
            <person name="Davies R.M."/>
            <person name="Doggett J."/>
            <person name="Djikeng A."/>
            <person name="Feldblyum T."/>
            <person name="Field M.C."/>
            <person name="Fraser A."/>
            <person name="Goodhead I."/>
            <person name="Hance Z."/>
            <person name="Harper D."/>
            <person name="Harris B.R."/>
            <person name="Hauser H."/>
            <person name="Hostetler J."/>
            <person name="Ivens A."/>
            <person name="Jagels K."/>
            <person name="Johnson D."/>
            <person name="Johnson J."/>
            <person name="Jones K."/>
            <person name="Kerhornou A.X."/>
            <person name="Koo H."/>
            <person name="Larke N."/>
            <person name="Landfear S."/>
            <person name="Larkin C."/>
            <person name="Leech V."/>
            <person name="Line A."/>
            <person name="Lord A."/>
            <person name="Macleod A."/>
            <person name="Mooney P.J."/>
            <person name="Moule S."/>
            <person name="Martin D.M."/>
            <person name="Morgan G.W."/>
            <person name="Mungall K."/>
            <person name="Norbertczak H."/>
            <person name="Ormond D."/>
            <person name="Pai G."/>
            <person name="Peacock C.S."/>
            <person name="Peterson J."/>
            <person name="Quail M.A."/>
            <person name="Rabbinowitsch E."/>
            <person name="Rajandream M.A."/>
            <person name="Reitter C."/>
            <person name="Salzberg S.L."/>
            <person name="Sanders M."/>
            <person name="Schobel S."/>
            <person name="Sharp S."/>
            <person name="Simmonds M."/>
            <person name="Simpson A.J."/>
            <person name="Tallon L."/>
            <person name="Turner C.M."/>
            <person name="Tait A."/>
            <person name="Tivey A.R."/>
            <person name="Van Aken S."/>
            <person name="Walker D."/>
            <person name="Wanless D."/>
            <person name="Wang S."/>
            <person name="White B."/>
            <person name="White O."/>
            <person name="Whitehead S."/>
            <person name="Woodward J."/>
            <person name="Wortman J."/>
            <person name="Adams M.D."/>
            <person name="Embley T.M."/>
            <person name="Gull K."/>
            <person name="Ullu E."/>
            <person name="Barry J.D."/>
            <person name="Fairlamb A.H."/>
            <person name="Opperdoes F."/>
            <person name="Barrell B.G."/>
            <person name="Donelson J.E."/>
            <person name="Hall N."/>
            <person name="Fraser C.M."/>
            <person name="Melville S.E."/>
            <person name="El-Sayed N.M."/>
        </authorList>
    </citation>
    <scope>NUCLEOTIDE SEQUENCE [LARGE SCALE GENOMIC DNA]</scope>
    <source>
        <strain evidence="3">927/4 GUTat10.1</strain>
    </source>
</reference>
<dbReference type="EMBL" id="AL929603">
    <property type="protein sequence ID" value="CAJ16650.1"/>
    <property type="molecule type" value="Genomic_DNA"/>
</dbReference>
<gene>
    <name evidence="2" type="ORF">TB927.1.4440</name>
</gene>
<feature type="transmembrane region" description="Helical" evidence="1">
    <location>
        <begin position="59"/>
        <end position="87"/>
    </location>
</feature>
<feature type="transmembrane region" description="Helical" evidence="1">
    <location>
        <begin position="94"/>
        <end position="118"/>
    </location>
</feature>
<organism evidence="2 3">
    <name type="scientific">Trypanosoma brucei brucei (strain 927/4 GUTat10.1)</name>
    <dbReference type="NCBI Taxonomy" id="185431"/>
    <lineage>
        <taxon>Eukaryota</taxon>
        <taxon>Discoba</taxon>
        <taxon>Euglenozoa</taxon>
        <taxon>Kinetoplastea</taxon>
        <taxon>Metakinetoplastina</taxon>
        <taxon>Trypanosomatida</taxon>
        <taxon>Trypanosomatidae</taxon>
        <taxon>Trypanosoma</taxon>
    </lineage>
</organism>
<dbReference type="KEGG" id="tbr:TB927.1.4440"/>
<keyword evidence="1" id="KW-0812">Transmembrane</keyword>
<accession>Q4GYD4</accession>
<keyword evidence="1" id="KW-1133">Transmembrane helix</keyword>
<evidence type="ECO:0000256" key="1">
    <source>
        <dbReference type="SAM" id="Phobius"/>
    </source>
</evidence>
<dbReference type="RefSeq" id="XP_001219137.1">
    <property type="nucleotide sequence ID" value="XM_001219136.1"/>
</dbReference>
<dbReference type="GeneID" id="4357517"/>
<dbReference type="AlphaFoldDB" id="Q4GYD4"/>
<keyword evidence="3" id="KW-1185">Reference proteome</keyword>
<feature type="transmembrane region" description="Helical" evidence="1">
    <location>
        <begin position="29"/>
        <end position="47"/>
    </location>
</feature>
<dbReference type="InParanoid" id="Q4GYD4"/>
<dbReference type="Proteomes" id="UP000008524">
    <property type="component" value="Chromosome 1"/>
</dbReference>
<dbReference type="PaxDb" id="5691-CAJ16650"/>